<protein>
    <submittedName>
        <fullName evidence="1">Uncharacterized protein</fullName>
    </submittedName>
</protein>
<organism evidence="1 2">
    <name type="scientific">Kutzneria buriramensis</name>
    <dbReference type="NCBI Taxonomy" id="1045776"/>
    <lineage>
        <taxon>Bacteria</taxon>
        <taxon>Bacillati</taxon>
        <taxon>Actinomycetota</taxon>
        <taxon>Actinomycetes</taxon>
        <taxon>Pseudonocardiales</taxon>
        <taxon>Pseudonocardiaceae</taxon>
        <taxon>Kutzneria</taxon>
    </lineage>
</organism>
<dbReference type="InterPro" id="IPR057705">
    <property type="entry name" value="DUF7945"/>
</dbReference>
<keyword evidence="2" id="KW-1185">Reference proteome</keyword>
<evidence type="ECO:0000313" key="2">
    <source>
        <dbReference type="Proteomes" id="UP000256269"/>
    </source>
</evidence>
<accession>A0A3E0GYB5</accession>
<evidence type="ECO:0000313" key="1">
    <source>
        <dbReference type="EMBL" id="REH33099.1"/>
    </source>
</evidence>
<comment type="caution">
    <text evidence="1">The sequence shown here is derived from an EMBL/GenBank/DDBJ whole genome shotgun (WGS) entry which is preliminary data.</text>
</comment>
<dbReference type="EMBL" id="QUNO01000020">
    <property type="protein sequence ID" value="REH33099.1"/>
    <property type="molecule type" value="Genomic_DNA"/>
</dbReference>
<name>A0A3E0GYB5_9PSEU</name>
<sequence length="223" mass="25429">MEEPPGALTWCVVANVAAETTYGPDAEVRRGLRHFAGGAKVWVLPPQWGDGGDSVFVIGRHRGRGQSRYVRIVIERFHLTNFRVRGVYSPAVHRELTRPWKHWDRELWLWDTRELAEQVAQRWNLVSTGLTEVRRPRKRLELLGAVQNLADGGIYRWDTLLRLTPGEVLRNDLEAAAFEAVLALLQRMVGDLGPDARYERYSEDPRWTDVVDAAAALFTVMTS</sequence>
<dbReference type="AlphaFoldDB" id="A0A3E0GYB5"/>
<gene>
    <name evidence="1" type="ORF">BCF44_120171</name>
</gene>
<reference evidence="1 2" key="1">
    <citation type="submission" date="2018-08" db="EMBL/GenBank/DDBJ databases">
        <title>Genomic Encyclopedia of Archaeal and Bacterial Type Strains, Phase II (KMG-II): from individual species to whole genera.</title>
        <authorList>
            <person name="Goeker M."/>
        </authorList>
    </citation>
    <scope>NUCLEOTIDE SEQUENCE [LARGE SCALE GENOMIC DNA]</scope>
    <source>
        <strain evidence="1 2">DSM 45791</strain>
    </source>
</reference>
<dbReference type="Proteomes" id="UP000256269">
    <property type="component" value="Unassembled WGS sequence"/>
</dbReference>
<dbReference type="Pfam" id="PF25656">
    <property type="entry name" value="DUF7945"/>
    <property type="match status" value="1"/>
</dbReference>
<proteinExistence type="predicted"/>